<dbReference type="Gene3D" id="3.90.550.10">
    <property type="entry name" value="Spore Coat Polysaccharide Biosynthesis Protein SpsA, Chain A"/>
    <property type="match status" value="1"/>
</dbReference>
<dbReference type="InterPro" id="IPR001173">
    <property type="entry name" value="Glyco_trans_2-like"/>
</dbReference>
<evidence type="ECO:0000313" key="2">
    <source>
        <dbReference type="EMBL" id="OIQ50083.1"/>
    </source>
</evidence>
<dbReference type="PANTHER" id="PTHR43685:SF11">
    <property type="entry name" value="GLYCOSYLTRANSFERASE TAGX-RELATED"/>
    <property type="match status" value="1"/>
</dbReference>
<proteinExistence type="predicted"/>
<evidence type="ECO:0000259" key="1">
    <source>
        <dbReference type="Pfam" id="PF00535"/>
    </source>
</evidence>
<dbReference type="RefSeq" id="WP_071545552.1">
    <property type="nucleotide sequence ID" value="NZ_LKAQ01000004.1"/>
</dbReference>
<dbReference type="InterPro" id="IPR050834">
    <property type="entry name" value="Glycosyltransf_2"/>
</dbReference>
<dbReference type="Proteomes" id="UP000181901">
    <property type="component" value="Unassembled WGS sequence"/>
</dbReference>
<sequence>MKQAAKLISVVVPTYNQAQYLGACLDSIWFQDYPNIEIIVVADPSPDDTAEVLAAFRRSVAEDKVSHAARLEPDGSVSRAEYPRYRTGGRSLVIHESPVRLGHTPSYNKGFEMASGEYCTYVASDDICHPQMLSELAAPLNRDEADFVFSDMFVVDDAMRILREFRLPDYSFEASFCDWYLCGVSKLYRRSLHERFGYYDNEYTANDHECFLRFAMNGARFKHIPKTLYSVRSHDQRAQDVHSSAGIDKLLAESRKLVEKARAFAKAPKPLPEERCTI</sequence>
<dbReference type="InterPro" id="IPR029044">
    <property type="entry name" value="Nucleotide-diphossugar_trans"/>
</dbReference>
<dbReference type="PANTHER" id="PTHR43685">
    <property type="entry name" value="GLYCOSYLTRANSFERASE"/>
    <property type="match status" value="1"/>
</dbReference>
<comment type="caution">
    <text evidence="2">The sequence shown here is derived from an EMBL/GenBank/DDBJ whole genome shotgun (WGS) entry which is preliminary data.</text>
</comment>
<gene>
    <name evidence="2" type="primary">epsJ_2</name>
    <name evidence="2" type="ORF">BerOc1_02013</name>
</gene>
<dbReference type="Pfam" id="PF00535">
    <property type="entry name" value="Glycos_transf_2"/>
    <property type="match status" value="1"/>
</dbReference>
<evidence type="ECO:0000313" key="3">
    <source>
        <dbReference type="Proteomes" id="UP000181901"/>
    </source>
</evidence>
<accession>A0A1J5N390</accession>
<keyword evidence="2" id="KW-0808">Transferase</keyword>
<protein>
    <submittedName>
        <fullName evidence="2">Putative glycosyltransferase EpsJ</fullName>
        <ecNumber evidence="2">2.4.-.-</ecNumber>
    </submittedName>
</protein>
<name>A0A1J5N390_9BACT</name>
<keyword evidence="3" id="KW-1185">Reference proteome</keyword>
<dbReference type="SUPFAM" id="SSF53448">
    <property type="entry name" value="Nucleotide-diphospho-sugar transferases"/>
    <property type="match status" value="1"/>
</dbReference>
<keyword evidence="2" id="KW-0328">Glycosyltransferase</keyword>
<dbReference type="EC" id="2.4.-.-" evidence="2"/>
<dbReference type="AlphaFoldDB" id="A0A1J5N390"/>
<organism evidence="2 3">
    <name type="scientific">Pseudodesulfovibrio hydrargyri</name>
    <dbReference type="NCBI Taxonomy" id="2125990"/>
    <lineage>
        <taxon>Bacteria</taxon>
        <taxon>Pseudomonadati</taxon>
        <taxon>Thermodesulfobacteriota</taxon>
        <taxon>Desulfovibrionia</taxon>
        <taxon>Desulfovibrionales</taxon>
        <taxon>Desulfovibrionaceae</taxon>
    </lineage>
</organism>
<feature type="domain" description="Glycosyltransferase 2-like" evidence="1">
    <location>
        <begin position="9"/>
        <end position="163"/>
    </location>
</feature>
<dbReference type="OrthoDB" id="5379872at2"/>
<reference evidence="2 3" key="1">
    <citation type="submission" date="2015-09" db="EMBL/GenBank/DDBJ databases">
        <title>Genome of Desulfovibrio dechloracetivorans BerOc1, a mercury methylating strain isolated from highly hydrocarbons and metals contaminated coastal sediments.</title>
        <authorList>
            <person name="Goni Urriza M."/>
            <person name="Gassie C."/>
            <person name="Bouchez O."/>
            <person name="Klopp C."/>
            <person name="Ranchou-Peyruse A."/>
            <person name="Remy G."/>
        </authorList>
    </citation>
    <scope>NUCLEOTIDE SEQUENCE [LARGE SCALE GENOMIC DNA]</scope>
    <source>
        <strain evidence="2 3">BerOc1</strain>
    </source>
</reference>
<dbReference type="EMBL" id="LKAQ01000004">
    <property type="protein sequence ID" value="OIQ50083.1"/>
    <property type="molecule type" value="Genomic_DNA"/>
</dbReference>
<dbReference type="GO" id="GO:0016757">
    <property type="term" value="F:glycosyltransferase activity"/>
    <property type="evidence" value="ECO:0007669"/>
    <property type="project" value="UniProtKB-KW"/>
</dbReference>